<dbReference type="GO" id="GO:0006629">
    <property type="term" value="P:lipid metabolic process"/>
    <property type="evidence" value="ECO:0007669"/>
    <property type="project" value="InterPro"/>
</dbReference>
<name>A0A417YSL8_9BACI</name>
<sequence>MQKGKTLIFAHRGSKGTHPENTLEAFREAIRVGADGIELDVHLSKDGELVIIHDEKVDRTTNGSGKVGQMTLAELKSLDAGSWLSWEFAGATIPTLDEVLELLKGTGIKLNVEIKSDVIPYEGIEKKVLETIGRHGYLENTVISSFNHYSVKKIRELNPNMRTAILFMELLYQPWNYAKSVGASALHVHLSVAYSEMAREAPAHGFPIRVFTVNKEKDMRNLFRAGVDTIMTDYPELALAIRDGKRE</sequence>
<feature type="domain" description="GP-PDE" evidence="1">
    <location>
        <begin position="6"/>
        <end position="242"/>
    </location>
</feature>
<reference evidence="2 3" key="1">
    <citation type="journal article" date="2017" name="Int. J. Syst. Evol. Microbiol.">
        <title>Bacillus notoginsengisoli sp. nov., a novel bacterium isolated from the rhizosphere of Panax notoginseng.</title>
        <authorList>
            <person name="Zhang M.Y."/>
            <person name="Cheng J."/>
            <person name="Cai Y."/>
            <person name="Zhang T.Y."/>
            <person name="Wu Y.Y."/>
            <person name="Manikprabhu D."/>
            <person name="Li W.J."/>
            <person name="Zhang Y.X."/>
        </authorList>
    </citation>
    <scope>NUCLEOTIDE SEQUENCE [LARGE SCALE GENOMIC DNA]</scope>
    <source>
        <strain evidence="2 3">JCM 30743</strain>
    </source>
</reference>
<dbReference type="PANTHER" id="PTHR46211">
    <property type="entry name" value="GLYCEROPHOSPHORYL DIESTER PHOSPHODIESTERASE"/>
    <property type="match status" value="1"/>
</dbReference>
<dbReference type="EMBL" id="QWEG01000008">
    <property type="protein sequence ID" value="RHW38977.1"/>
    <property type="molecule type" value="Genomic_DNA"/>
</dbReference>
<dbReference type="GO" id="GO:0008081">
    <property type="term" value="F:phosphoric diester hydrolase activity"/>
    <property type="evidence" value="ECO:0007669"/>
    <property type="project" value="InterPro"/>
</dbReference>
<dbReference type="Gene3D" id="3.20.20.190">
    <property type="entry name" value="Phosphatidylinositol (PI) phosphodiesterase"/>
    <property type="match status" value="1"/>
</dbReference>
<dbReference type="Proteomes" id="UP000284416">
    <property type="component" value="Unassembled WGS sequence"/>
</dbReference>
<comment type="caution">
    <text evidence="2">The sequence shown here is derived from an EMBL/GenBank/DDBJ whole genome shotgun (WGS) entry which is preliminary data.</text>
</comment>
<dbReference type="CDD" id="cd08563">
    <property type="entry name" value="GDPD_TtGDE_like"/>
    <property type="match status" value="1"/>
</dbReference>
<dbReference type="OrthoDB" id="384721at2"/>
<dbReference type="Pfam" id="PF03009">
    <property type="entry name" value="GDPD"/>
    <property type="match status" value="1"/>
</dbReference>
<dbReference type="AlphaFoldDB" id="A0A417YSL8"/>
<dbReference type="SUPFAM" id="SSF51695">
    <property type="entry name" value="PLC-like phosphodiesterases"/>
    <property type="match status" value="1"/>
</dbReference>
<dbReference type="PANTHER" id="PTHR46211:SF1">
    <property type="entry name" value="GLYCEROPHOSPHODIESTER PHOSPHODIESTERASE, CYTOPLASMIC"/>
    <property type="match status" value="1"/>
</dbReference>
<keyword evidence="3" id="KW-1185">Reference proteome</keyword>
<evidence type="ECO:0000313" key="3">
    <source>
        <dbReference type="Proteomes" id="UP000284416"/>
    </source>
</evidence>
<protein>
    <submittedName>
        <fullName evidence="2">Glycerophosphodiester phosphodiesterase</fullName>
    </submittedName>
</protein>
<dbReference type="InterPro" id="IPR017946">
    <property type="entry name" value="PLC-like_Pdiesterase_TIM-brl"/>
</dbReference>
<organism evidence="2 3">
    <name type="scientific">Neobacillus notoginsengisoli</name>
    <dbReference type="NCBI Taxonomy" id="1578198"/>
    <lineage>
        <taxon>Bacteria</taxon>
        <taxon>Bacillati</taxon>
        <taxon>Bacillota</taxon>
        <taxon>Bacilli</taxon>
        <taxon>Bacillales</taxon>
        <taxon>Bacillaceae</taxon>
        <taxon>Neobacillus</taxon>
    </lineage>
</organism>
<gene>
    <name evidence="2" type="ORF">D1B31_13495</name>
</gene>
<evidence type="ECO:0000313" key="2">
    <source>
        <dbReference type="EMBL" id="RHW38977.1"/>
    </source>
</evidence>
<proteinExistence type="predicted"/>
<dbReference type="PROSITE" id="PS50007">
    <property type="entry name" value="PIPLC_X_DOMAIN"/>
    <property type="match status" value="1"/>
</dbReference>
<accession>A0A417YSL8</accession>
<evidence type="ECO:0000259" key="1">
    <source>
        <dbReference type="PROSITE" id="PS51704"/>
    </source>
</evidence>
<dbReference type="PROSITE" id="PS51704">
    <property type="entry name" value="GP_PDE"/>
    <property type="match status" value="1"/>
</dbReference>
<dbReference type="InterPro" id="IPR030395">
    <property type="entry name" value="GP_PDE_dom"/>
</dbReference>